<sequence>MAKQEIGYRANMGTPTLILIFMILCLVTFGMLSLSTAKSEWNLAQRNADSVAEYYRADKEGEVFYQMVLQNSHSGNLGDYYDSQTGIASTQIPMKRSQSLSIKLHVPPDQSGKIEISQWKVIQTEDYEIDQSLPVFKGGN</sequence>
<reference evidence="2 3" key="1">
    <citation type="submission" date="2018-02" db="EMBL/GenBank/DDBJ databases">
        <title>Genomic Encyclopedia of Archaeal and Bacterial Type Strains, Phase II (KMG-II): from individual species to whole genera.</title>
        <authorList>
            <person name="Goeker M."/>
        </authorList>
    </citation>
    <scope>NUCLEOTIDE SEQUENCE [LARGE SCALE GENOMIC DNA]</scope>
    <source>
        <strain evidence="2 3">DSM 3808</strain>
    </source>
</reference>
<protein>
    <recommendedName>
        <fullName evidence="4">PilX-like prepilin protein</fullName>
    </recommendedName>
</protein>
<keyword evidence="1" id="KW-0472">Membrane</keyword>
<evidence type="ECO:0008006" key="4">
    <source>
        <dbReference type="Google" id="ProtNLM"/>
    </source>
</evidence>
<comment type="caution">
    <text evidence="2">The sequence shown here is derived from an EMBL/GenBank/DDBJ whole genome shotgun (WGS) entry which is preliminary data.</text>
</comment>
<dbReference type="EMBL" id="PTJA01000005">
    <property type="protein sequence ID" value="PPK80897.1"/>
    <property type="molecule type" value="Genomic_DNA"/>
</dbReference>
<gene>
    <name evidence="2" type="ORF">BXY41_105114</name>
</gene>
<feature type="transmembrane region" description="Helical" evidence="1">
    <location>
        <begin position="17"/>
        <end position="37"/>
    </location>
</feature>
<evidence type="ECO:0000313" key="3">
    <source>
        <dbReference type="Proteomes" id="UP000237749"/>
    </source>
</evidence>
<organism evidence="2 3">
    <name type="scientific">Lacrimispora xylanisolvens</name>
    <dbReference type="NCBI Taxonomy" id="384636"/>
    <lineage>
        <taxon>Bacteria</taxon>
        <taxon>Bacillati</taxon>
        <taxon>Bacillota</taxon>
        <taxon>Clostridia</taxon>
        <taxon>Lachnospirales</taxon>
        <taxon>Lachnospiraceae</taxon>
        <taxon>Lacrimispora</taxon>
    </lineage>
</organism>
<evidence type="ECO:0000256" key="1">
    <source>
        <dbReference type="SAM" id="Phobius"/>
    </source>
</evidence>
<name>A0A2S6HT16_9FIRM</name>
<accession>A0A2S6HT16</accession>
<keyword evidence="3" id="KW-1185">Reference proteome</keyword>
<dbReference type="RefSeq" id="WP_104436888.1">
    <property type="nucleotide sequence ID" value="NZ_PTJA01000005.1"/>
</dbReference>
<dbReference type="AlphaFoldDB" id="A0A2S6HT16"/>
<proteinExistence type="predicted"/>
<keyword evidence="1" id="KW-1133">Transmembrane helix</keyword>
<evidence type="ECO:0000313" key="2">
    <source>
        <dbReference type="EMBL" id="PPK80897.1"/>
    </source>
</evidence>
<dbReference type="Proteomes" id="UP000237749">
    <property type="component" value="Unassembled WGS sequence"/>
</dbReference>
<keyword evidence="1" id="KW-0812">Transmembrane</keyword>